<sequence length="80" mass="8822">MSAAVLGLRRAKEAADEASIPKEGPGSIIFEEGNVLERLAYSDNTFDIMFCAHTLGYMPPPDMPLKALTEKRRVLKPEES</sequence>
<evidence type="ECO:0000313" key="3">
    <source>
        <dbReference type="Proteomes" id="UP000653565"/>
    </source>
</evidence>
<dbReference type="GO" id="GO:0008757">
    <property type="term" value="F:S-adenosylmethionine-dependent methyltransferase activity"/>
    <property type="evidence" value="ECO:0007669"/>
    <property type="project" value="InterPro"/>
</dbReference>
<dbReference type="Pfam" id="PF08241">
    <property type="entry name" value="Methyltransf_11"/>
    <property type="match status" value="1"/>
</dbReference>
<name>A0A8H4M2Q1_9EURO</name>
<dbReference type="Proteomes" id="UP000653565">
    <property type="component" value="Unassembled WGS sequence"/>
</dbReference>
<gene>
    <name evidence="2" type="ORF">CNMCM6805_004928</name>
</gene>
<dbReference type="Gene3D" id="3.40.50.150">
    <property type="entry name" value="Vaccinia Virus protein VP39"/>
    <property type="match status" value="1"/>
</dbReference>
<dbReference type="InterPro" id="IPR029063">
    <property type="entry name" value="SAM-dependent_MTases_sf"/>
</dbReference>
<dbReference type="OrthoDB" id="10017101at2759"/>
<keyword evidence="3" id="KW-1185">Reference proteome</keyword>
<dbReference type="InterPro" id="IPR013216">
    <property type="entry name" value="Methyltransf_11"/>
</dbReference>
<dbReference type="SUPFAM" id="SSF53335">
    <property type="entry name" value="S-adenosyl-L-methionine-dependent methyltransferases"/>
    <property type="match status" value="1"/>
</dbReference>
<dbReference type="AlphaFoldDB" id="A0A8H4M2Q1"/>
<organism evidence="2 3">
    <name type="scientific">Aspergillus fumigatiaffinis</name>
    <dbReference type="NCBI Taxonomy" id="340414"/>
    <lineage>
        <taxon>Eukaryota</taxon>
        <taxon>Fungi</taxon>
        <taxon>Dikarya</taxon>
        <taxon>Ascomycota</taxon>
        <taxon>Pezizomycotina</taxon>
        <taxon>Eurotiomycetes</taxon>
        <taxon>Eurotiomycetidae</taxon>
        <taxon>Eurotiales</taxon>
        <taxon>Aspergillaceae</taxon>
        <taxon>Aspergillus</taxon>
        <taxon>Aspergillus subgen. Fumigati</taxon>
    </lineage>
</organism>
<feature type="domain" description="Methyltransferase type 11" evidence="1">
    <location>
        <begin position="5"/>
        <end position="78"/>
    </location>
</feature>
<reference evidence="2" key="2">
    <citation type="submission" date="2020-04" db="EMBL/GenBank/DDBJ databases">
        <authorList>
            <person name="Santos R.A.C."/>
            <person name="Steenwyk J.L."/>
            <person name="Rivero-Menendez O."/>
            <person name="Mead M.E."/>
            <person name="Silva L.P."/>
            <person name="Bastos R.W."/>
            <person name="Alastruey-Izquierdo A."/>
            <person name="Goldman G.H."/>
            <person name="Rokas A."/>
        </authorList>
    </citation>
    <scope>NUCLEOTIDE SEQUENCE</scope>
    <source>
        <strain evidence="2">CNM-CM6805</strain>
    </source>
</reference>
<evidence type="ECO:0000259" key="1">
    <source>
        <dbReference type="Pfam" id="PF08241"/>
    </source>
</evidence>
<dbReference type="EMBL" id="JAAAPX010000268">
    <property type="protein sequence ID" value="KAF4226200.1"/>
    <property type="molecule type" value="Genomic_DNA"/>
</dbReference>
<comment type="caution">
    <text evidence="2">The sequence shown here is derived from an EMBL/GenBank/DDBJ whole genome shotgun (WGS) entry which is preliminary data.</text>
</comment>
<reference evidence="2" key="1">
    <citation type="journal article" date="2020" name="bioRxiv">
        <title>Genomic and phenotypic heterogeneity of clinical isolates of the human pathogens Aspergillus fumigatus, Aspergillus lentulus and Aspergillus fumigatiaffinis.</title>
        <authorList>
            <person name="dos Santos R.A.C."/>
            <person name="Steenwyk J.L."/>
            <person name="Rivero-Menendez O."/>
            <person name="Mead M.E."/>
            <person name="Silva L.P."/>
            <person name="Bastos R.W."/>
            <person name="Alastruey-Izquierdo A."/>
            <person name="Goldman G.H."/>
            <person name="Rokas A."/>
        </authorList>
    </citation>
    <scope>NUCLEOTIDE SEQUENCE</scope>
    <source>
        <strain evidence="2">CNM-CM6805</strain>
    </source>
</reference>
<protein>
    <recommendedName>
        <fullName evidence="1">Methyltransferase type 11 domain-containing protein</fullName>
    </recommendedName>
</protein>
<accession>A0A8H4M2Q1</accession>
<evidence type="ECO:0000313" key="2">
    <source>
        <dbReference type="EMBL" id="KAF4226200.1"/>
    </source>
</evidence>
<proteinExistence type="predicted"/>